<gene>
    <name evidence="2" type="ORF">NATSA_05480</name>
</gene>
<accession>A0A8J7RL21</accession>
<feature type="transmembrane region" description="Helical" evidence="1">
    <location>
        <begin position="70"/>
        <end position="86"/>
    </location>
</feature>
<evidence type="ECO:0000313" key="2">
    <source>
        <dbReference type="EMBL" id="MBP3192108.1"/>
    </source>
</evidence>
<dbReference type="EMBL" id="JAFIDN010000003">
    <property type="protein sequence ID" value="MBP3192108.1"/>
    <property type="molecule type" value="Genomic_DNA"/>
</dbReference>
<dbReference type="Proteomes" id="UP000673975">
    <property type="component" value="Unassembled WGS sequence"/>
</dbReference>
<evidence type="ECO:0000256" key="1">
    <source>
        <dbReference type="SAM" id="Phobius"/>
    </source>
</evidence>
<dbReference type="Pfam" id="PF20221">
    <property type="entry name" value="DUF6580"/>
    <property type="match status" value="1"/>
</dbReference>
<protein>
    <submittedName>
        <fullName evidence="2">Uncharacterized protein</fullName>
    </submittedName>
</protein>
<reference evidence="2" key="1">
    <citation type="submission" date="2021-02" db="EMBL/GenBank/DDBJ databases">
        <title>Natronogracilivirga saccharolytica gen. nov. sp. nov. a new anaerobic, haloalkiliphilic carbohydrate-fermenting bacterium from soda lake and proposing of Cyclonatronumiaceae fam. nov. in the phylum Balneolaeota.</title>
        <authorList>
            <person name="Zhilina T.N."/>
            <person name="Sorokin D.Y."/>
            <person name="Zavarzina D.G."/>
            <person name="Toshchakov S.V."/>
            <person name="Kublanov I.V."/>
        </authorList>
    </citation>
    <scope>NUCLEOTIDE SEQUENCE</scope>
    <source>
        <strain evidence="2">Z-1702</strain>
    </source>
</reference>
<keyword evidence="1" id="KW-1133">Transmembrane helix</keyword>
<keyword evidence="1" id="KW-0812">Transmembrane</keyword>
<comment type="caution">
    <text evidence="2">The sequence shown here is derived from an EMBL/GenBank/DDBJ whole genome shotgun (WGS) entry which is preliminary data.</text>
</comment>
<keyword evidence="3" id="KW-1185">Reference proteome</keyword>
<keyword evidence="1" id="KW-0472">Membrane</keyword>
<evidence type="ECO:0000313" key="3">
    <source>
        <dbReference type="Proteomes" id="UP000673975"/>
    </source>
</evidence>
<dbReference type="AlphaFoldDB" id="A0A8J7RL21"/>
<feature type="transmembrane region" description="Helical" evidence="1">
    <location>
        <begin position="129"/>
        <end position="160"/>
    </location>
</feature>
<name>A0A8J7RL21_9BACT</name>
<dbReference type="RefSeq" id="WP_210511004.1">
    <property type="nucleotide sequence ID" value="NZ_JAFIDN010000003.1"/>
</dbReference>
<organism evidence="2 3">
    <name type="scientific">Natronogracilivirga saccharolytica</name>
    <dbReference type="NCBI Taxonomy" id="2812953"/>
    <lineage>
        <taxon>Bacteria</taxon>
        <taxon>Pseudomonadati</taxon>
        <taxon>Balneolota</taxon>
        <taxon>Balneolia</taxon>
        <taxon>Balneolales</taxon>
        <taxon>Cyclonatronaceae</taxon>
        <taxon>Natronogracilivirga</taxon>
    </lineage>
</organism>
<dbReference type="InterPro" id="IPR046487">
    <property type="entry name" value="DUF6580"/>
</dbReference>
<sequence length="176" mass="19586">MNKYRITVLLVLIIAALAIRFMPQPPNFTPVAALALFSGVFFRDRFAAMLAPLAVMMISDLFLGWHNTIPFVYLSFILMVLIGRAIRPKVSVGYVAGGGITGAMLFFIITNFGVWLAGSMYPKTIEGLAAAYIAAIPFLHYMVISTLMYSAILFGVFIWAEKYFPVIREEHGHIKV</sequence>
<proteinExistence type="predicted"/>
<feature type="transmembrane region" description="Helical" evidence="1">
    <location>
        <begin position="92"/>
        <end position="117"/>
    </location>
</feature>